<feature type="transmembrane region" description="Helical" evidence="12">
    <location>
        <begin position="320"/>
        <end position="344"/>
    </location>
</feature>
<dbReference type="GO" id="GO:0046872">
    <property type="term" value="F:metal ion binding"/>
    <property type="evidence" value="ECO:0007669"/>
    <property type="project" value="UniProtKB-UniRule"/>
</dbReference>
<evidence type="ECO:0000256" key="12">
    <source>
        <dbReference type="PIRNR" id="PIRNR006446"/>
    </source>
</evidence>
<comment type="similarity">
    <text evidence="2 12">Belongs to the cytochrome ubiquinol oxidase subunit 1 family.</text>
</comment>
<dbReference type="PANTHER" id="PTHR30365">
    <property type="entry name" value="CYTOCHROME D UBIQUINOL OXIDASE"/>
    <property type="match status" value="1"/>
</dbReference>
<feature type="transmembrane region" description="Helical" evidence="12">
    <location>
        <begin position="258"/>
        <end position="274"/>
    </location>
</feature>
<sequence length="455" mass="50245">MNETDMVRALFGITLAYHITYATMGVGTPFLIFLAEIMSLRTKNPLYRLYAKRLTRVAILIVGVGIVTGTTVAVMLSVLWPKFMEVVGQIINLPFELEVFAFMLESLFLAIYVYGGDRLSQKARIFTSLFVTIGAGLSALLVTDVNAFMNTPTGLIYAHGQVQHANPWAAMFNPSMPTELGHVLASAYMAVAFVFAAAAAKGLLKPHITEFEKRYHKQNLTLTVAVGGIAAVCTAFLGDASGKMLAVYQPEKLAAAEGLFHTTRYAPLVIGGIVSASKQKIIGGIPIPGLLSWLATLHFSGKVRGLDTFPRWTWPALMPVHLMFDTMVGIGTFAIGVAFVYFFYRYKMRSNPTPRWLLRVIFITGILSMIAIEDGWVFAEEARQPWIIYGMMTVSQAVTTTPDIGWMFGGFMLLYTVLLIATVWALRHYFKNHPLREDDNIDDITGARTDSGVPQ</sequence>
<dbReference type="GO" id="GO:0005886">
    <property type="term" value="C:plasma membrane"/>
    <property type="evidence" value="ECO:0007669"/>
    <property type="project" value="UniProtKB-SubCell"/>
</dbReference>
<keyword evidence="3 12" id="KW-0813">Transport</keyword>
<feature type="transmembrane region" description="Helical" evidence="12">
    <location>
        <begin position="57"/>
        <end position="79"/>
    </location>
</feature>
<comment type="subcellular location">
    <subcellularLocation>
        <location evidence="1">Cell membrane</location>
        <topology evidence="1">Multi-pass membrane protein</topology>
    </subcellularLocation>
</comment>
<feature type="transmembrane region" description="Helical" evidence="12">
    <location>
        <begin position="281"/>
        <end position="300"/>
    </location>
</feature>
<evidence type="ECO:0000256" key="9">
    <source>
        <dbReference type="ARBA" id="ARBA00022989"/>
    </source>
</evidence>
<evidence type="ECO:0000256" key="11">
    <source>
        <dbReference type="ARBA" id="ARBA00023136"/>
    </source>
</evidence>
<keyword evidence="5 12" id="KW-0349">Heme</keyword>
<evidence type="ECO:0000256" key="6">
    <source>
        <dbReference type="ARBA" id="ARBA00022692"/>
    </source>
</evidence>
<protein>
    <submittedName>
        <fullName evidence="13">Cytochrome bd menaquinol oxidase subunit I</fullName>
        <ecNumber evidence="13">1.10.3.-</ecNumber>
    </submittedName>
</protein>
<evidence type="ECO:0000256" key="3">
    <source>
        <dbReference type="ARBA" id="ARBA00022448"/>
    </source>
</evidence>
<evidence type="ECO:0000256" key="5">
    <source>
        <dbReference type="ARBA" id="ARBA00022617"/>
    </source>
</evidence>
<feature type="transmembrane region" description="Helical" evidence="12">
    <location>
        <begin position="180"/>
        <end position="200"/>
    </location>
</feature>
<dbReference type="AlphaFoldDB" id="A0A9X1V9U3"/>
<evidence type="ECO:0000256" key="2">
    <source>
        <dbReference type="ARBA" id="ARBA00009819"/>
    </source>
</evidence>
<dbReference type="GO" id="GO:0070069">
    <property type="term" value="C:cytochrome complex"/>
    <property type="evidence" value="ECO:0007669"/>
    <property type="project" value="UniProtKB-UniRule"/>
</dbReference>
<dbReference type="GO" id="GO:0020037">
    <property type="term" value="F:heme binding"/>
    <property type="evidence" value="ECO:0007669"/>
    <property type="project" value="TreeGrafter"/>
</dbReference>
<keyword evidence="8 12" id="KW-0249">Electron transport</keyword>
<name>A0A9X1V9U3_9BACL</name>
<keyword evidence="6 12" id="KW-0812">Transmembrane</keyword>
<dbReference type="Proteomes" id="UP001139263">
    <property type="component" value="Unassembled WGS sequence"/>
</dbReference>
<feature type="transmembrane region" description="Helical" evidence="12">
    <location>
        <begin position="15"/>
        <end position="37"/>
    </location>
</feature>
<comment type="caution">
    <text evidence="13">The sequence shown here is derived from an EMBL/GenBank/DDBJ whole genome shotgun (WGS) entry which is preliminary data.</text>
</comment>
<dbReference type="InterPro" id="IPR002585">
    <property type="entry name" value="Cyt-d_ubiquinol_oxidase_su_1"/>
</dbReference>
<feature type="transmembrane region" description="Helical" evidence="12">
    <location>
        <begin position="356"/>
        <end position="379"/>
    </location>
</feature>
<feature type="transmembrane region" description="Helical" evidence="12">
    <location>
        <begin position="404"/>
        <end position="426"/>
    </location>
</feature>
<dbReference type="EC" id="1.10.3.-" evidence="13"/>
<feature type="transmembrane region" description="Helical" evidence="12">
    <location>
        <begin position="99"/>
        <end position="116"/>
    </location>
</feature>
<keyword evidence="14" id="KW-1185">Reference proteome</keyword>
<feature type="transmembrane region" description="Helical" evidence="12">
    <location>
        <begin position="123"/>
        <end position="142"/>
    </location>
</feature>
<keyword evidence="7 12" id="KW-0479">Metal-binding</keyword>
<accession>A0A9X1V9U3</accession>
<evidence type="ECO:0000256" key="1">
    <source>
        <dbReference type="ARBA" id="ARBA00004651"/>
    </source>
</evidence>
<evidence type="ECO:0000313" key="13">
    <source>
        <dbReference type="EMBL" id="MCI0182077.1"/>
    </source>
</evidence>
<dbReference type="RefSeq" id="WP_241711696.1">
    <property type="nucleotide sequence ID" value="NZ_JALBUF010000001.1"/>
</dbReference>
<reference evidence="13" key="1">
    <citation type="submission" date="2022-03" db="EMBL/GenBank/DDBJ databases">
        <title>Draft Genome Sequence of Firmicute Strain S0AB, a Heterotrophic Iron/Sulfur-Oxidizing Extreme Acidophile.</title>
        <authorList>
            <person name="Vergara E."/>
            <person name="Pakostova E."/>
            <person name="Johnson D.B."/>
            <person name="Holmes D.S."/>
        </authorList>
    </citation>
    <scope>NUCLEOTIDE SEQUENCE</scope>
    <source>
        <strain evidence="13">S0AB</strain>
    </source>
</reference>
<keyword evidence="11 12" id="KW-0472">Membrane</keyword>
<dbReference type="PANTHER" id="PTHR30365:SF14">
    <property type="entry name" value="CYTOCHROME BD MENAQUINOL OXIDASE SUBUNIT I-RELATED"/>
    <property type="match status" value="1"/>
</dbReference>
<dbReference type="GO" id="GO:0016682">
    <property type="term" value="F:oxidoreductase activity, acting on diphenols and related substances as donors, oxygen as acceptor"/>
    <property type="evidence" value="ECO:0007669"/>
    <property type="project" value="TreeGrafter"/>
</dbReference>
<keyword evidence="13" id="KW-0560">Oxidoreductase</keyword>
<evidence type="ECO:0000313" key="14">
    <source>
        <dbReference type="Proteomes" id="UP001139263"/>
    </source>
</evidence>
<feature type="transmembrane region" description="Helical" evidence="12">
    <location>
        <begin position="220"/>
        <end position="238"/>
    </location>
</feature>
<evidence type="ECO:0000256" key="8">
    <source>
        <dbReference type="ARBA" id="ARBA00022982"/>
    </source>
</evidence>
<keyword evidence="10 12" id="KW-0408">Iron</keyword>
<dbReference type="EMBL" id="JALBUF010000001">
    <property type="protein sequence ID" value="MCI0182077.1"/>
    <property type="molecule type" value="Genomic_DNA"/>
</dbReference>
<keyword evidence="9 12" id="KW-1133">Transmembrane helix</keyword>
<keyword evidence="4 12" id="KW-1003">Cell membrane</keyword>
<dbReference type="GO" id="GO:0009055">
    <property type="term" value="F:electron transfer activity"/>
    <property type="evidence" value="ECO:0007669"/>
    <property type="project" value="UniProtKB-UniRule"/>
</dbReference>
<evidence type="ECO:0000256" key="10">
    <source>
        <dbReference type="ARBA" id="ARBA00023004"/>
    </source>
</evidence>
<evidence type="ECO:0000256" key="4">
    <source>
        <dbReference type="ARBA" id="ARBA00022475"/>
    </source>
</evidence>
<gene>
    <name evidence="13" type="primary">ythA</name>
    <name evidence="13" type="ORF">MM817_00328</name>
</gene>
<comment type="caution">
    <text evidence="12">Lacks conserved residue(s) required for the propagation of feature annotation.</text>
</comment>
<proteinExistence type="inferred from homology"/>
<evidence type="ECO:0000256" key="7">
    <source>
        <dbReference type="ARBA" id="ARBA00022723"/>
    </source>
</evidence>
<organism evidence="13 14">
    <name type="scientific">Sulfoacidibacillus ferrooxidans</name>
    <dbReference type="NCBI Taxonomy" id="2005001"/>
    <lineage>
        <taxon>Bacteria</taxon>
        <taxon>Bacillati</taxon>
        <taxon>Bacillota</taxon>
        <taxon>Bacilli</taxon>
        <taxon>Bacillales</taxon>
        <taxon>Alicyclobacillaceae</taxon>
        <taxon>Sulfoacidibacillus</taxon>
    </lineage>
</organism>
<dbReference type="PIRSF" id="PIRSF006446">
    <property type="entry name" value="Cyt_quinol_oxidase_1"/>
    <property type="match status" value="1"/>
</dbReference>
<dbReference type="GO" id="GO:0019646">
    <property type="term" value="P:aerobic electron transport chain"/>
    <property type="evidence" value="ECO:0007669"/>
    <property type="project" value="InterPro"/>
</dbReference>
<dbReference type="Pfam" id="PF01654">
    <property type="entry name" value="Cyt_bd_oxida_I"/>
    <property type="match status" value="1"/>
</dbReference>